<gene>
    <name evidence="3" type="ORF">PCOR1329_LOCUS31576</name>
</gene>
<feature type="region of interest" description="Disordered" evidence="1">
    <location>
        <begin position="397"/>
        <end position="472"/>
    </location>
</feature>
<evidence type="ECO:0008006" key="5">
    <source>
        <dbReference type="Google" id="ProtNLM"/>
    </source>
</evidence>
<dbReference type="PROSITE" id="PS51257">
    <property type="entry name" value="PROKAR_LIPOPROTEIN"/>
    <property type="match status" value="1"/>
</dbReference>
<protein>
    <recommendedName>
        <fullName evidence="5">PAS domain-containing protein</fullName>
    </recommendedName>
</protein>
<feature type="transmembrane region" description="Helical" evidence="2">
    <location>
        <begin position="154"/>
        <end position="172"/>
    </location>
</feature>
<keyword evidence="4" id="KW-1185">Reference proteome</keyword>
<sequence length="582" mass="64331">MGRFAPDNFAASRQRDFAVLVATACGVAACCLAVLVALLRGRRRCGGSPWAALAPGGPCGRRAREGGAVEASLREELDRRRLERALRMIPWAMALVFVNLLVLTVRSALDGGSVKRFGSTIQDIAISLMSSIISMMWASQWARVSIVTLRSLDYWFSALMLCLVAYMSPYAIRADLVAYRMNMSCGSALLCCLFNLRPLVNIPWLLLLGIMSSYTLMFGENAEKIQDDAYSSQDVLSDGIQNVILMVVILLVFNHLMTCIVRLEYDAKGSRRELSATYSVLRSVCEVVVDLDEEFRLQRHSGELADMLFLNPQRSLKKEDFRSFLASESDRIKFAEQMGRLALPCCREDCTDLSKTFQVFIKDSQGISVNVHAVVVPYFSCDGLPAFMMGVLEVSDSMPLPSRRGRTEDEIQPQRQRVRQSKQRPQGEPPRPPLGPQEEAGGHSGCSGSSSDGDGGADDITSRSTSLGPEVVEGDAPDVWLDALSGGCVMLHFTDSFQHWFGPCQEGEPFLPWIKINHREQFAAWIQESWQALQNGEASIEIFPRALHFLRCASTGSPSRPRSSCAWTPSLRRPSEKGASCA</sequence>
<accession>A0ABN9SQ59</accession>
<feature type="transmembrane region" description="Helical" evidence="2">
    <location>
        <begin position="17"/>
        <end position="39"/>
    </location>
</feature>
<feature type="transmembrane region" description="Helical" evidence="2">
    <location>
        <begin position="203"/>
        <end position="219"/>
    </location>
</feature>
<keyword evidence="2" id="KW-0812">Transmembrane</keyword>
<name>A0ABN9SQ59_9DINO</name>
<keyword evidence="2" id="KW-0472">Membrane</keyword>
<feature type="transmembrane region" description="Helical" evidence="2">
    <location>
        <begin position="89"/>
        <end position="109"/>
    </location>
</feature>
<reference evidence="3" key="1">
    <citation type="submission" date="2023-10" db="EMBL/GenBank/DDBJ databases">
        <authorList>
            <person name="Chen Y."/>
            <person name="Shah S."/>
            <person name="Dougan E. K."/>
            <person name="Thang M."/>
            <person name="Chan C."/>
        </authorList>
    </citation>
    <scope>NUCLEOTIDE SEQUENCE [LARGE SCALE GENOMIC DNA]</scope>
</reference>
<comment type="caution">
    <text evidence="3">The sequence shown here is derived from an EMBL/GenBank/DDBJ whole genome shotgun (WGS) entry which is preliminary data.</text>
</comment>
<keyword evidence="2" id="KW-1133">Transmembrane helix</keyword>
<proteinExistence type="predicted"/>
<feature type="transmembrane region" description="Helical" evidence="2">
    <location>
        <begin position="239"/>
        <end position="263"/>
    </location>
</feature>
<dbReference type="EMBL" id="CAUYUJ010012492">
    <property type="protein sequence ID" value="CAK0834056.1"/>
    <property type="molecule type" value="Genomic_DNA"/>
</dbReference>
<evidence type="ECO:0000313" key="4">
    <source>
        <dbReference type="Proteomes" id="UP001189429"/>
    </source>
</evidence>
<feature type="transmembrane region" description="Helical" evidence="2">
    <location>
        <begin position="121"/>
        <end position="142"/>
    </location>
</feature>
<feature type="compositionally biased region" description="Polar residues" evidence="1">
    <location>
        <begin position="555"/>
        <end position="567"/>
    </location>
</feature>
<evidence type="ECO:0000313" key="3">
    <source>
        <dbReference type="EMBL" id="CAK0834056.1"/>
    </source>
</evidence>
<feature type="region of interest" description="Disordered" evidence="1">
    <location>
        <begin position="555"/>
        <end position="582"/>
    </location>
</feature>
<dbReference type="Proteomes" id="UP001189429">
    <property type="component" value="Unassembled WGS sequence"/>
</dbReference>
<evidence type="ECO:0000256" key="2">
    <source>
        <dbReference type="SAM" id="Phobius"/>
    </source>
</evidence>
<organism evidence="3 4">
    <name type="scientific">Prorocentrum cordatum</name>
    <dbReference type="NCBI Taxonomy" id="2364126"/>
    <lineage>
        <taxon>Eukaryota</taxon>
        <taxon>Sar</taxon>
        <taxon>Alveolata</taxon>
        <taxon>Dinophyceae</taxon>
        <taxon>Prorocentrales</taxon>
        <taxon>Prorocentraceae</taxon>
        <taxon>Prorocentrum</taxon>
    </lineage>
</organism>
<evidence type="ECO:0000256" key="1">
    <source>
        <dbReference type="SAM" id="MobiDB-lite"/>
    </source>
</evidence>